<accession>A0A120CX92</accession>
<feature type="region of interest" description="Disordered" evidence="1">
    <location>
        <begin position="57"/>
        <end position="84"/>
    </location>
</feature>
<keyword evidence="2" id="KW-0732">Signal</keyword>
<feature type="region of interest" description="Disordered" evidence="1">
    <location>
        <begin position="291"/>
        <end position="312"/>
    </location>
</feature>
<evidence type="ECO:0000313" key="4">
    <source>
        <dbReference type="Proteomes" id="UP000059074"/>
    </source>
</evidence>
<gene>
    <name evidence="3" type="ORF">APY04_0869</name>
</gene>
<evidence type="ECO:0000256" key="2">
    <source>
        <dbReference type="SAM" id="SignalP"/>
    </source>
</evidence>
<sequence length="537" mass="58517">MRSTAKSFGNGAACAIAFAATVMALPHLAAADDPAHSLAEKFARAADDSAKIAAQEKRAAERLAGQQKAAAERDAAQARARREKAAAAEQARVAAQRAADEAEMLRKAEAEKKQRQLAEQERAEKKRIEAERKLARDNAQRIAEEARRQRAEMDRKAEIARRAEAERLIREVEQQRIADEQRLAAAAKAAEQKKRAEEVRIAEIRRQAEAAEKQRRDEEARVAELKRKAQAAESERRAQEERLAQQQRAADAAAAKQRAALEAAREDEARRIAEKFRLAREAREARDAQEARAVREASARPLAQPGTRPLPDMGARSSLGGPIPDALPPASPFIDAPAVKISVPAAKPAAKANTAARMRPVAANTYPQRVTVLIEMDARRHGFMGKKMTANPVLCVADSCYVSNGSTMPATAMNRNKTLGPGNTLGRNAGVCRNDTTCVFRGVLLPSANTTIQPVDMGMLRHDRREIRSIKPDTSCQARNGQLSCATPIVASRYRAWIVPEQVAEAAGSRALEHALDAGLPTTSATYGSWDTTVRTR</sequence>
<evidence type="ECO:0000256" key="1">
    <source>
        <dbReference type="SAM" id="MobiDB-lite"/>
    </source>
</evidence>
<feature type="signal peptide" evidence="2">
    <location>
        <begin position="1"/>
        <end position="29"/>
    </location>
</feature>
<dbReference type="RefSeq" id="WP_157066604.1">
    <property type="nucleotide sequence ID" value="NZ_LMTR01000030.1"/>
</dbReference>
<evidence type="ECO:0000313" key="3">
    <source>
        <dbReference type="EMBL" id="KWT70589.1"/>
    </source>
</evidence>
<dbReference type="OrthoDB" id="7933275at2"/>
<evidence type="ECO:0008006" key="5">
    <source>
        <dbReference type="Google" id="ProtNLM"/>
    </source>
</evidence>
<dbReference type="PATRIC" id="fig|121290.4.peg.1678"/>
<feature type="chain" id="PRO_5007163997" description="TolA protein" evidence="2">
    <location>
        <begin position="30"/>
        <end position="537"/>
    </location>
</feature>
<reference evidence="3 4" key="1">
    <citation type="submission" date="2015-10" db="EMBL/GenBank/DDBJ databases">
        <title>Transcriptomic analysis of a linuron degrading triple-species bacterial consortium.</title>
        <authorList>
            <person name="Albers P."/>
        </authorList>
    </citation>
    <scope>NUCLEOTIDE SEQUENCE [LARGE SCALE GENOMIC DNA]</scope>
    <source>
        <strain evidence="3 4">WDL6</strain>
    </source>
</reference>
<organism evidence="3 4">
    <name type="scientific">Hyphomicrobium sulfonivorans</name>
    <dbReference type="NCBI Taxonomy" id="121290"/>
    <lineage>
        <taxon>Bacteria</taxon>
        <taxon>Pseudomonadati</taxon>
        <taxon>Pseudomonadota</taxon>
        <taxon>Alphaproteobacteria</taxon>
        <taxon>Hyphomicrobiales</taxon>
        <taxon>Hyphomicrobiaceae</taxon>
        <taxon>Hyphomicrobium</taxon>
    </lineage>
</organism>
<dbReference type="AlphaFoldDB" id="A0A120CX92"/>
<dbReference type="EMBL" id="LMTR01000030">
    <property type="protein sequence ID" value="KWT70589.1"/>
    <property type="molecule type" value="Genomic_DNA"/>
</dbReference>
<protein>
    <recommendedName>
        <fullName evidence="5">TolA protein</fullName>
    </recommendedName>
</protein>
<dbReference type="STRING" id="121290.APY04_0869"/>
<comment type="caution">
    <text evidence="3">The sequence shown here is derived from an EMBL/GenBank/DDBJ whole genome shotgun (WGS) entry which is preliminary data.</text>
</comment>
<dbReference type="Proteomes" id="UP000059074">
    <property type="component" value="Unassembled WGS sequence"/>
</dbReference>
<name>A0A120CX92_HYPSL</name>
<proteinExistence type="predicted"/>
<keyword evidence="4" id="KW-1185">Reference proteome</keyword>